<feature type="domain" description="N-acetyltransferase" evidence="1">
    <location>
        <begin position="4"/>
        <end position="151"/>
    </location>
</feature>
<protein>
    <submittedName>
        <fullName evidence="2">N-acetyltransferase Eis</fullName>
        <ecNumber evidence="2">2.3.1.-</ecNumber>
    </submittedName>
</protein>
<dbReference type="RefSeq" id="WP_218095333.1">
    <property type="nucleotide sequence ID" value="NZ_CAJVAS010000043.1"/>
</dbReference>
<comment type="caution">
    <text evidence="2">The sequence shown here is derived from an EMBL/GenBank/DDBJ whole genome shotgun (WGS) entry which is preliminary data.</text>
</comment>
<proteinExistence type="predicted"/>
<name>A0A916K9X6_9BACL</name>
<dbReference type="PANTHER" id="PTHR37817:SF1">
    <property type="entry name" value="N-ACETYLTRANSFERASE EIS"/>
    <property type="match status" value="1"/>
</dbReference>
<dbReference type="InterPro" id="IPR051554">
    <property type="entry name" value="Acetyltransferase_Eis"/>
</dbReference>
<accession>A0A916K9X6</accession>
<organism evidence="2 3">
    <name type="scientific">Paenibacillus solanacearum</name>
    <dbReference type="NCBI Taxonomy" id="2048548"/>
    <lineage>
        <taxon>Bacteria</taxon>
        <taxon>Bacillati</taxon>
        <taxon>Bacillota</taxon>
        <taxon>Bacilli</taxon>
        <taxon>Bacillales</taxon>
        <taxon>Paenibacillaceae</taxon>
        <taxon>Paenibacillus</taxon>
    </lineage>
</organism>
<dbReference type="PROSITE" id="PS51186">
    <property type="entry name" value="GNAT"/>
    <property type="match status" value="1"/>
</dbReference>
<dbReference type="PANTHER" id="PTHR37817">
    <property type="entry name" value="N-ACETYLTRANSFERASE EIS"/>
    <property type="match status" value="1"/>
</dbReference>
<keyword evidence="2" id="KW-0012">Acyltransferase</keyword>
<evidence type="ECO:0000313" key="3">
    <source>
        <dbReference type="Proteomes" id="UP000693672"/>
    </source>
</evidence>
<keyword evidence="2" id="KW-0808">Transferase</keyword>
<dbReference type="CDD" id="cd04301">
    <property type="entry name" value="NAT_SF"/>
    <property type="match status" value="1"/>
</dbReference>
<gene>
    <name evidence="2" type="primary">eis_1</name>
    <name evidence="2" type="ORF">PAESOLCIP111_05624</name>
</gene>
<evidence type="ECO:0000259" key="1">
    <source>
        <dbReference type="PROSITE" id="PS51186"/>
    </source>
</evidence>
<dbReference type="Proteomes" id="UP000693672">
    <property type="component" value="Unassembled WGS sequence"/>
</dbReference>
<dbReference type="EMBL" id="CAJVAS010000043">
    <property type="protein sequence ID" value="CAG7648558.1"/>
    <property type="molecule type" value="Genomic_DNA"/>
</dbReference>
<reference evidence="2" key="1">
    <citation type="submission" date="2021-06" db="EMBL/GenBank/DDBJ databases">
        <authorList>
            <person name="Criscuolo A."/>
        </authorList>
    </citation>
    <scope>NUCLEOTIDE SEQUENCE</scope>
    <source>
        <strain evidence="2">CIP111600</strain>
    </source>
</reference>
<dbReference type="GO" id="GO:0030649">
    <property type="term" value="P:aminoglycoside antibiotic catabolic process"/>
    <property type="evidence" value="ECO:0007669"/>
    <property type="project" value="TreeGrafter"/>
</dbReference>
<dbReference type="EC" id="2.3.1.-" evidence="2"/>
<keyword evidence="3" id="KW-1185">Reference proteome</keyword>
<dbReference type="GO" id="GO:0034069">
    <property type="term" value="F:aminoglycoside N-acetyltransferase activity"/>
    <property type="evidence" value="ECO:0007669"/>
    <property type="project" value="TreeGrafter"/>
</dbReference>
<dbReference type="InterPro" id="IPR000182">
    <property type="entry name" value="GNAT_dom"/>
</dbReference>
<dbReference type="Pfam" id="PF13527">
    <property type="entry name" value="Acetyltransf_9"/>
    <property type="match status" value="1"/>
</dbReference>
<evidence type="ECO:0000313" key="2">
    <source>
        <dbReference type="EMBL" id="CAG7648558.1"/>
    </source>
</evidence>
<dbReference type="AlphaFoldDB" id="A0A916K9X6"/>
<sequence length="319" mass="35251">MNDVIIRSERPGDYHSIAVVNAATFNYSFGMGEVPLISVLRNRITFDPDLSLVAEYRGEVIGHAMFTPQSVRVKGETLQAVILAPIAVHPEFQRLGVGSMLMEEGHQRAAQRGFHFAMLIGHSSYYPRFGYRTRTFGASHIRVQVEDIPASALSVSERRVERGDIASLCSMWEQMHADSCLALVPGSSITDWISYGSGVRASAMTIDGKLSGYIRYAVDAPEKMMFLLADGNDSAIAILNEMKLRLKQDVRELLLPLHPQARAIRELIALPHECESHAGDACMIKILSDHPAIHTYCDEVESGALTPGSVLWPVEFEVL</sequence>